<reference evidence="1" key="1">
    <citation type="journal article" date="2020" name="Stud. Mycol.">
        <title>101 Dothideomycetes genomes: a test case for predicting lifestyles and emergence of pathogens.</title>
        <authorList>
            <person name="Haridas S."/>
            <person name="Albert R."/>
            <person name="Binder M."/>
            <person name="Bloem J."/>
            <person name="Labutti K."/>
            <person name="Salamov A."/>
            <person name="Andreopoulos B."/>
            <person name="Baker S."/>
            <person name="Barry K."/>
            <person name="Bills G."/>
            <person name="Bluhm B."/>
            <person name="Cannon C."/>
            <person name="Castanera R."/>
            <person name="Culley D."/>
            <person name="Daum C."/>
            <person name="Ezra D."/>
            <person name="Gonzalez J."/>
            <person name="Henrissat B."/>
            <person name="Kuo A."/>
            <person name="Liang C."/>
            <person name="Lipzen A."/>
            <person name="Lutzoni F."/>
            <person name="Magnuson J."/>
            <person name="Mondo S."/>
            <person name="Nolan M."/>
            <person name="Ohm R."/>
            <person name="Pangilinan J."/>
            <person name="Park H.-J."/>
            <person name="Ramirez L."/>
            <person name="Alfaro M."/>
            <person name="Sun H."/>
            <person name="Tritt A."/>
            <person name="Yoshinaga Y."/>
            <person name="Zwiers L.-H."/>
            <person name="Turgeon B."/>
            <person name="Goodwin S."/>
            <person name="Spatafora J."/>
            <person name="Crous P."/>
            <person name="Grigoriev I."/>
        </authorList>
    </citation>
    <scope>NUCLEOTIDE SEQUENCE</scope>
    <source>
        <strain evidence="1">CBS 113818</strain>
    </source>
</reference>
<proteinExistence type="predicted"/>
<organism evidence="1 2">
    <name type="scientific">Ophiobolus disseminans</name>
    <dbReference type="NCBI Taxonomy" id="1469910"/>
    <lineage>
        <taxon>Eukaryota</taxon>
        <taxon>Fungi</taxon>
        <taxon>Dikarya</taxon>
        <taxon>Ascomycota</taxon>
        <taxon>Pezizomycotina</taxon>
        <taxon>Dothideomycetes</taxon>
        <taxon>Pleosporomycetidae</taxon>
        <taxon>Pleosporales</taxon>
        <taxon>Pleosporineae</taxon>
        <taxon>Phaeosphaeriaceae</taxon>
        <taxon>Ophiobolus</taxon>
    </lineage>
</organism>
<dbReference type="OrthoDB" id="1077582at2759"/>
<gene>
    <name evidence="1" type="ORF">CC86DRAFT_370190</name>
</gene>
<keyword evidence="2" id="KW-1185">Reference proteome</keyword>
<sequence length="83" mass="9022">MASPSYSGFWLPPPHLLLFELVSTSAAIGCTPSGSWIRPATLPLLSACFYCIIQDGALYMRSRWASLLGGFSVAVLLRYLDVP</sequence>
<accession>A0A6A6ZZJ4</accession>
<dbReference type="Proteomes" id="UP000799424">
    <property type="component" value="Unassembled WGS sequence"/>
</dbReference>
<dbReference type="EMBL" id="MU006226">
    <property type="protein sequence ID" value="KAF2826078.1"/>
    <property type="molecule type" value="Genomic_DNA"/>
</dbReference>
<protein>
    <submittedName>
        <fullName evidence="1">Uncharacterized protein</fullName>
    </submittedName>
</protein>
<dbReference type="AlphaFoldDB" id="A0A6A6ZZJ4"/>
<evidence type="ECO:0000313" key="1">
    <source>
        <dbReference type="EMBL" id="KAF2826078.1"/>
    </source>
</evidence>
<evidence type="ECO:0000313" key="2">
    <source>
        <dbReference type="Proteomes" id="UP000799424"/>
    </source>
</evidence>
<name>A0A6A6ZZJ4_9PLEO</name>